<dbReference type="Gene3D" id="3.30.420.10">
    <property type="entry name" value="Ribonuclease H-like superfamily/Ribonuclease H"/>
    <property type="match status" value="1"/>
</dbReference>
<accession>A0A0N0U7I6</accession>
<keyword evidence="2" id="KW-1185">Reference proteome</keyword>
<evidence type="ECO:0008006" key="3">
    <source>
        <dbReference type="Google" id="ProtNLM"/>
    </source>
</evidence>
<dbReference type="GO" id="GO:0003676">
    <property type="term" value="F:nucleic acid binding"/>
    <property type="evidence" value="ECO:0007669"/>
    <property type="project" value="InterPro"/>
</dbReference>
<reference evidence="1 2" key="1">
    <citation type="submission" date="2015-07" db="EMBL/GenBank/DDBJ databases">
        <title>The genome of Melipona quadrifasciata.</title>
        <authorList>
            <person name="Pan H."/>
            <person name="Kapheim K."/>
        </authorList>
    </citation>
    <scope>NUCLEOTIDE SEQUENCE [LARGE SCALE GENOMIC DNA]</scope>
    <source>
        <strain evidence="1">0111107301</strain>
        <tissue evidence="1">Whole body</tissue>
    </source>
</reference>
<evidence type="ECO:0000313" key="2">
    <source>
        <dbReference type="Proteomes" id="UP000053105"/>
    </source>
</evidence>
<evidence type="ECO:0000313" key="1">
    <source>
        <dbReference type="EMBL" id="KOX79758.1"/>
    </source>
</evidence>
<feature type="non-terminal residue" evidence="1">
    <location>
        <position position="1"/>
    </location>
</feature>
<dbReference type="Proteomes" id="UP000053105">
    <property type="component" value="Unassembled WGS sequence"/>
</dbReference>
<sequence>NAADRMLHKTERYHRNLLDYVVTFKFCQVYSNSFKIREICLKRLVTGDETWILYQNVHRKRTWSKENRPSTVPTPKFHFPTKESCPITRNFQHALESQTNSSPREIRYFKLYSSYLHCKSQTCSSSLRERRF</sequence>
<dbReference type="InterPro" id="IPR036397">
    <property type="entry name" value="RNaseH_sf"/>
</dbReference>
<dbReference type="EMBL" id="KQ435710">
    <property type="protein sequence ID" value="KOX79758.1"/>
    <property type="molecule type" value="Genomic_DNA"/>
</dbReference>
<dbReference type="AlphaFoldDB" id="A0A0N0U7I6"/>
<proteinExistence type="predicted"/>
<dbReference type="OrthoDB" id="10017160at2759"/>
<gene>
    <name evidence="1" type="ORF">WN51_11368</name>
</gene>
<organism evidence="1 2">
    <name type="scientific">Melipona quadrifasciata</name>
    <dbReference type="NCBI Taxonomy" id="166423"/>
    <lineage>
        <taxon>Eukaryota</taxon>
        <taxon>Metazoa</taxon>
        <taxon>Ecdysozoa</taxon>
        <taxon>Arthropoda</taxon>
        <taxon>Hexapoda</taxon>
        <taxon>Insecta</taxon>
        <taxon>Pterygota</taxon>
        <taxon>Neoptera</taxon>
        <taxon>Endopterygota</taxon>
        <taxon>Hymenoptera</taxon>
        <taxon>Apocrita</taxon>
        <taxon>Aculeata</taxon>
        <taxon>Apoidea</taxon>
        <taxon>Anthophila</taxon>
        <taxon>Apidae</taxon>
        <taxon>Melipona</taxon>
    </lineage>
</organism>
<name>A0A0N0U7I6_9HYME</name>
<protein>
    <recommendedName>
        <fullName evidence="3">Histone-lysine N-methyltransferase SETMAR</fullName>
    </recommendedName>
</protein>